<name>A0ACC3T1Q4_LIPKO</name>
<comment type="caution">
    <text evidence="1">The sequence shown here is derived from an EMBL/GenBank/DDBJ whole genome shotgun (WGS) entry which is preliminary data.</text>
</comment>
<dbReference type="Proteomes" id="UP001433508">
    <property type="component" value="Unassembled WGS sequence"/>
</dbReference>
<proteinExistence type="predicted"/>
<gene>
    <name evidence="1" type="ORF">V1525DRAFT_403066</name>
</gene>
<accession>A0ACC3T1Q4</accession>
<organism evidence="1 2">
    <name type="scientific">Lipomyces kononenkoae</name>
    <name type="common">Yeast</name>
    <dbReference type="NCBI Taxonomy" id="34357"/>
    <lineage>
        <taxon>Eukaryota</taxon>
        <taxon>Fungi</taxon>
        <taxon>Dikarya</taxon>
        <taxon>Ascomycota</taxon>
        <taxon>Saccharomycotina</taxon>
        <taxon>Lipomycetes</taxon>
        <taxon>Lipomycetales</taxon>
        <taxon>Lipomycetaceae</taxon>
        <taxon>Lipomyces</taxon>
    </lineage>
</organism>
<protein>
    <submittedName>
        <fullName evidence="1">Uncharacterized protein</fullName>
    </submittedName>
</protein>
<evidence type="ECO:0000313" key="1">
    <source>
        <dbReference type="EMBL" id="KAK9237841.1"/>
    </source>
</evidence>
<keyword evidence="2" id="KW-1185">Reference proteome</keyword>
<sequence>MAFLKIFFFLLSVCSLVAAVSDTAVMDHIDLLKSHPAVKVMEAQFFPGNLKNHTGDLAQGEYTVIEGTKTLVTNKRNDEHNLIRRTEPKISGNKTGIMVFYKSHAEKNGGSYKPDAGGNEVLFVDDITYPELAPPDISHEKRWIDNNRYMQMNFYWDWWGNNYAASWYQNFPYCAFEGVTWGWNSYLGCVGMVWFPNRCMDTISDAWNNAIGSNSNCPIWNRVNNGENGIGDPNWCMGVGYTPNQISAFVTACDSGGIGNYGQ</sequence>
<dbReference type="EMBL" id="MU971364">
    <property type="protein sequence ID" value="KAK9237841.1"/>
    <property type="molecule type" value="Genomic_DNA"/>
</dbReference>
<evidence type="ECO:0000313" key="2">
    <source>
        <dbReference type="Proteomes" id="UP001433508"/>
    </source>
</evidence>
<reference evidence="2" key="1">
    <citation type="journal article" date="2024" name="Front. Bioeng. Biotechnol.">
        <title>Genome-scale model development and genomic sequencing of the oleaginous clade Lipomyces.</title>
        <authorList>
            <person name="Czajka J.J."/>
            <person name="Han Y."/>
            <person name="Kim J."/>
            <person name="Mondo S.J."/>
            <person name="Hofstad B.A."/>
            <person name="Robles A."/>
            <person name="Haridas S."/>
            <person name="Riley R."/>
            <person name="LaButti K."/>
            <person name="Pangilinan J."/>
            <person name="Andreopoulos W."/>
            <person name="Lipzen A."/>
            <person name="Yan J."/>
            <person name="Wang M."/>
            <person name="Ng V."/>
            <person name="Grigoriev I.V."/>
            <person name="Spatafora J.W."/>
            <person name="Magnuson J.K."/>
            <person name="Baker S.E."/>
            <person name="Pomraning K.R."/>
        </authorList>
    </citation>
    <scope>NUCLEOTIDE SEQUENCE [LARGE SCALE GENOMIC DNA]</scope>
    <source>
        <strain evidence="2">CBS 7786</strain>
    </source>
</reference>